<dbReference type="InterPro" id="IPR036396">
    <property type="entry name" value="Cyt_P450_sf"/>
</dbReference>
<dbReference type="SUPFAM" id="SSF48264">
    <property type="entry name" value="Cytochrome P450"/>
    <property type="match status" value="1"/>
</dbReference>
<dbReference type="Pfam" id="PF00067">
    <property type="entry name" value="p450"/>
    <property type="match status" value="1"/>
</dbReference>
<dbReference type="GO" id="GO:0005506">
    <property type="term" value="F:iron ion binding"/>
    <property type="evidence" value="ECO:0007669"/>
    <property type="project" value="InterPro"/>
</dbReference>
<dbReference type="GO" id="GO:0004497">
    <property type="term" value="F:monooxygenase activity"/>
    <property type="evidence" value="ECO:0007669"/>
    <property type="project" value="InterPro"/>
</dbReference>
<dbReference type="AlphaFoldDB" id="A0A4Z1K7P7"/>
<organism evidence="4 5">
    <name type="scientific">Botrytis porri</name>
    <dbReference type="NCBI Taxonomy" id="87229"/>
    <lineage>
        <taxon>Eukaryota</taxon>
        <taxon>Fungi</taxon>
        <taxon>Dikarya</taxon>
        <taxon>Ascomycota</taxon>
        <taxon>Pezizomycotina</taxon>
        <taxon>Leotiomycetes</taxon>
        <taxon>Helotiales</taxon>
        <taxon>Sclerotiniaceae</taxon>
        <taxon>Botrytis</taxon>
    </lineage>
</organism>
<reference evidence="4 5" key="1">
    <citation type="submission" date="2017-12" db="EMBL/GenBank/DDBJ databases">
        <title>Comparative genomics of Botrytis spp.</title>
        <authorList>
            <person name="Valero-Jimenez C.A."/>
            <person name="Tapia P."/>
            <person name="Veloso J."/>
            <person name="Silva-Moreno E."/>
            <person name="Staats M."/>
            <person name="Valdes J.H."/>
            <person name="Van Kan J.A.L."/>
        </authorList>
    </citation>
    <scope>NUCLEOTIDE SEQUENCE [LARGE SCALE GENOMIC DNA]</scope>
    <source>
        <strain evidence="4 5">MUCL3349</strain>
    </source>
</reference>
<evidence type="ECO:0000313" key="5">
    <source>
        <dbReference type="Proteomes" id="UP000297280"/>
    </source>
</evidence>
<dbReference type="PANTHER" id="PTHR24305">
    <property type="entry name" value="CYTOCHROME P450"/>
    <property type="match status" value="1"/>
</dbReference>
<keyword evidence="5" id="KW-1185">Reference proteome</keyword>
<name>A0A4Z1K7P7_9HELO</name>
<protein>
    <recommendedName>
        <fullName evidence="6">Cytochrome P450</fullName>
    </recommendedName>
</protein>
<feature type="compositionally biased region" description="Polar residues" evidence="3">
    <location>
        <begin position="1"/>
        <end position="11"/>
    </location>
</feature>
<dbReference type="GO" id="GO:0016705">
    <property type="term" value="F:oxidoreductase activity, acting on paired donors, with incorporation or reduction of molecular oxygen"/>
    <property type="evidence" value="ECO:0007669"/>
    <property type="project" value="InterPro"/>
</dbReference>
<dbReference type="InterPro" id="IPR001128">
    <property type="entry name" value="Cyt_P450"/>
</dbReference>
<comment type="similarity">
    <text evidence="1">Belongs to the cytochrome P450 family.</text>
</comment>
<dbReference type="PANTHER" id="PTHR24305:SF166">
    <property type="entry name" value="CYTOCHROME P450 12A4, MITOCHONDRIAL-RELATED"/>
    <property type="match status" value="1"/>
</dbReference>
<dbReference type="Proteomes" id="UP000297280">
    <property type="component" value="Unassembled WGS sequence"/>
</dbReference>
<dbReference type="InterPro" id="IPR050121">
    <property type="entry name" value="Cytochrome_P450_monoxygenase"/>
</dbReference>
<evidence type="ECO:0000256" key="3">
    <source>
        <dbReference type="SAM" id="MobiDB-lite"/>
    </source>
</evidence>
<gene>
    <name evidence="4" type="ORF">BPOR_0916g00010</name>
</gene>
<dbReference type="EMBL" id="PQXO01000910">
    <property type="protein sequence ID" value="TGO82121.1"/>
    <property type="molecule type" value="Genomic_DNA"/>
</dbReference>
<evidence type="ECO:0008006" key="6">
    <source>
        <dbReference type="Google" id="ProtNLM"/>
    </source>
</evidence>
<evidence type="ECO:0000313" key="4">
    <source>
        <dbReference type="EMBL" id="TGO82121.1"/>
    </source>
</evidence>
<dbReference type="Gene3D" id="1.10.630.10">
    <property type="entry name" value="Cytochrome P450"/>
    <property type="match status" value="1"/>
</dbReference>
<comment type="caution">
    <text evidence="4">The sequence shown here is derived from an EMBL/GenBank/DDBJ whole genome shotgun (WGS) entry which is preliminary data.</text>
</comment>
<feature type="region of interest" description="Disordered" evidence="3">
    <location>
        <begin position="1"/>
        <end position="20"/>
    </location>
</feature>
<evidence type="ECO:0000256" key="1">
    <source>
        <dbReference type="ARBA" id="ARBA00010617"/>
    </source>
</evidence>
<sequence>MVNSNLPSSKALSEATENLGPDTDTASATLANILWALGSNPGFQEELFQDLAVVSFSTDMTTLEGIPRLRACVKEGIGWTGAAAAMLPRLVPEGEVEFYVHFLPEKTVISSSPIWYLHNSVAFLRPKEVDPYRWLMSDGSKVRDDPQRDKFYIPFSKRANICMGAYPRVFRPVELPNRRASVAAVPIERLVVALEPRL</sequence>
<dbReference type="GO" id="GO:0020037">
    <property type="term" value="F:heme binding"/>
    <property type="evidence" value="ECO:0007669"/>
    <property type="project" value="InterPro"/>
</dbReference>
<evidence type="ECO:0000256" key="2">
    <source>
        <dbReference type="ARBA" id="ARBA00023026"/>
    </source>
</evidence>
<keyword evidence="2" id="KW-0843">Virulence</keyword>
<dbReference type="STRING" id="87229.A0A4Z1K7P7"/>
<accession>A0A4Z1K7P7</accession>
<proteinExistence type="inferred from homology"/>